<keyword evidence="3" id="KW-0240">DNA-directed RNA polymerase</keyword>
<evidence type="ECO:0000256" key="1">
    <source>
        <dbReference type="SAM" id="MobiDB-lite"/>
    </source>
</evidence>
<feature type="compositionally biased region" description="Low complexity" evidence="1">
    <location>
        <begin position="10"/>
        <end position="21"/>
    </location>
</feature>
<dbReference type="RefSeq" id="XP_014659707.1">
    <property type="nucleotide sequence ID" value="XM_014804221.1"/>
</dbReference>
<evidence type="ECO:0000313" key="3">
    <source>
        <dbReference type="EMBL" id="SPO49369.1"/>
    </source>
</evidence>
<feature type="compositionally biased region" description="Polar residues" evidence="1">
    <location>
        <begin position="23"/>
        <end position="42"/>
    </location>
</feature>
<dbReference type="Gene3D" id="6.20.250.70">
    <property type="match status" value="1"/>
</dbReference>
<dbReference type="GO" id="GO:0006360">
    <property type="term" value="P:transcription by RNA polymerase I"/>
    <property type="evidence" value="ECO:0007669"/>
    <property type="project" value="InterPro"/>
</dbReference>
<evidence type="ECO:0000313" key="4">
    <source>
        <dbReference type="Proteomes" id="UP000325008"/>
    </source>
</evidence>
<dbReference type="OrthoDB" id="76224at2759"/>
<sequence length="290" mass="30325">MAGRNRSDSESSSSSSSSGSSVEARTTQVSTSKLPASRNLSNIAYRPPRGFEPVSFSSSSPFVQSKLTAADRQQQLWTVRIPAGLSPAELDGLVIDLPRDSKDASKPLGSIQVATASPAVMDTYNLYASVSAAAKGKAKSTASSADSQLIVMASDKAVDQAVEAGAAVGQGAATELESLRLLVPAGDGGEDGKMVVAPVKVTRCLHLSIASPAETTKAQKPVQSANTFEQDKLPQQPWHLLKGNFKPAGSRGPTQTSAAAEEDKRDKKRKVKSEAGADNDAKKSKKSKKQ</sequence>
<dbReference type="InterPro" id="IPR013240">
    <property type="entry name" value="DNA-dir_RNA_pol1_su_RPA34"/>
</dbReference>
<dbReference type="EMBL" id="OOIQ01000001">
    <property type="protein sequence ID" value="SPO42953.1"/>
    <property type="molecule type" value="Genomic_DNA"/>
</dbReference>
<keyword evidence="4" id="KW-1185">Reference proteome</keyword>
<dbReference type="Pfam" id="PF08208">
    <property type="entry name" value="RNA_polI_A34"/>
    <property type="match status" value="1"/>
</dbReference>
<gene>
    <name evidence="2" type="ORF">PSANT_00637</name>
    <name evidence="3" type="ORF">PSANT_07062</name>
</gene>
<feature type="region of interest" description="Disordered" evidence="1">
    <location>
        <begin position="215"/>
        <end position="290"/>
    </location>
</feature>
<dbReference type="GO" id="GO:0000428">
    <property type="term" value="C:DNA-directed RNA polymerase complex"/>
    <property type="evidence" value="ECO:0007669"/>
    <property type="project" value="UniProtKB-KW"/>
</dbReference>
<name>A0A5C3G0H9_PSEA2</name>
<feature type="region of interest" description="Disordered" evidence="1">
    <location>
        <begin position="1"/>
        <end position="45"/>
    </location>
</feature>
<keyword evidence="3" id="KW-0804">Transcription</keyword>
<organism evidence="3 4">
    <name type="scientific">Pseudozyma antarctica</name>
    <name type="common">Yeast</name>
    <name type="synonym">Candida antarctica</name>
    <dbReference type="NCBI Taxonomy" id="84753"/>
    <lineage>
        <taxon>Eukaryota</taxon>
        <taxon>Fungi</taxon>
        <taxon>Dikarya</taxon>
        <taxon>Basidiomycota</taxon>
        <taxon>Ustilaginomycotina</taxon>
        <taxon>Ustilaginomycetes</taxon>
        <taxon>Ustilaginales</taxon>
        <taxon>Ustilaginaceae</taxon>
        <taxon>Moesziomyces</taxon>
    </lineage>
</organism>
<feature type="compositionally biased region" description="Polar residues" evidence="1">
    <location>
        <begin position="215"/>
        <end position="228"/>
    </location>
</feature>
<feature type="compositionally biased region" description="Basic and acidic residues" evidence="1">
    <location>
        <begin position="272"/>
        <end position="282"/>
    </location>
</feature>
<accession>A0A5C3G0H9</accession>
<protein>
    <submittedName>
        <fullName evidence="3">Related to Rpa34 - 34 kD subunit of DNA-directed RNA polymerase I</fullName>
    </submittedName>
</protein>
<proteinExistence type="predicted"/>
<reference evidence="3" key="1">
    <citation type="submission" date="2018-03" db="EMBL/GenBank/DDBJ databases">
        <authorList>
            <person name="Guldener U."/>
        </authorList>
    </citation>
    <scope>NUCLEOTIDE SEQUENCE [LARGE SCALE GENOMIC DNA]</scope>
    <source>
        <strain evidence="3">ATCC34888</strain>
    </source>
</reference>
<dbReference type="EMBL" id="OOIQ01000030">
    <property type="protein sequence ID" value="SPO49369.1"/>
    <property type="molecule type" value="Genomic_DNA"/>
</dbReference>
<dbReference type="AlphaFoldDB" id="A0A5C3G0H9"/>
<dbReference type="Proteomes" id="UP000325008">
    <property type="component" value="Unassembled WGS sequence"/>
</dbReference>
<evidence type="ECO:0000313" key="2">
    <source>
        <dbReference type="EMBL" id="SPO42953.1"/>
    </source>
</evidence>